<dbReference type="OrthoDB" id="5917823at2759"/>
<dbReference type="OMA" id="TFYFGME"/>
<evidence type="ECO:0000256" key="2">
    <source>
        <dbReference type="SAM" id="MobiDB-lite"/>
    </source>
</evidence>
<dbReference type="AlphaFoldDB" id="A0A8I6TCY4"/>
<feature type="region of interest" description="Disordered" evidence="2">
    <location>
        <begin position="202"/>
        <end position="229"/>
    </location>
</feature>
<feature type="region of interest" description="Disordered" evidence="2">
    <location>
        <begin position="44"/>
        <end position="67"/>
    </location>
</feature>
<evidence type="ECO:0000313" key="3">
    <source>
        <dbReference type="EnsemblMetazoa" id="XP_014245053.1"/>
    </source>
</evidence>
<dbReference type="EnsemblMetazoa" id="XM_014389567.2">
    <property type="protein sequence ID" value="XP_014245053.1"/>
    <property type="gene ID" value="LOC106664129"/>
</dbReference>
<dbReference type="KEGG" id="clec:106664129"/>
<keyword evidence="1" id="KW-0175">Coiled coil</keyword>
<sequence>MGNSGSGQGIVDDSIPSPIVGGGPGRNKSKVLPDLTPALRLRQTDNGAILHNGGTISTRKQERQKQSFDNNHHIEIKRDFYGSEPDLRYQGRLANFNNDSPSKIRISRSRKKYKAPTVPNNNNNIPGDSSSPDSFQEWENSMNGQPSRRLRLFKTRAETRKKIAEHNLHSLNSYLPAAGTLQRSLSTPQFHAELLEAAEKLKPVREPPVGKTNESPSTSPVGGYQSLDSGRERFSYGRTYENTGPQYASPFPQGRNQKAKHEICNERDSPSQELWNNPPTKPQAPVKTFYFGMNENGEINESSALDKFAEKIHHLSQLPMDSNSSQCSAEIFEEIMSNENNGGISVQLRATLPRKQLDIPRFSPTTAWRLLSNIDSPAPSEEDDLVQFEHRLLAPPLPVHVPVQMDKSADSGISGDASPQHHDSIHNSQAAWTPQQDLEETSSDGGFPCQPISPDQCSTAKYSPRFTLSLPRDDRIKLYGNNDKGDEVGQSSIDNKKMRRSGSGVFGKVGLEKEENIVEQAPLLDSNWVLSRSVPNSLNYTNVSLSRWNDNPNIADVEEELTSSLIKQPSFSYLQTGGHIMYLPEYTKPREPCEPSDFQVMSHQTMSKSCEDLSRGISDEPASLNTSESLEPPKIKKGKKFTFQSTVRQIERKRLAEKLSKQVEHKEKERKSELEAMRKVEEEFQRKREREKADIRQQLRLYTISQNSKNNTSTDLPTTQVLSEFRQQQREYKEYRPQRRSLSEMESMLNNEPNTKRATVHPKIVCQIPKSTQVYVTPRISGQTGSANLDCTEQVVAQTPTSDNYRKNFAQGGLPNSLTSTESEISAGHSSRTRDIMSSRQKESRYAMEEEESIISLERPKISLGITETKTIIIAQEKKTPGIFRKDVEESFQFEQQDQQVPSNVPLLGVSALQPFVKGKTYKPISFNPSRNQVAQFAN</sequence>
<accession>A0A8I6TCY4</accession>
<proteinExistence type="predicted"/>
<dbReference type="RefSeq" id="XP_014245053.1">
    <property type="nucleotide sequence ID" value="XM_014389567.2"/>
</dbReference>
<dbReference type="Proteomes" id="UP000494040">
    <property type="component" value="Unassembled WGS sequence"/>
</dbReference>
<feature type="compositionally biased region" description="Polar residues" evidence="2">
    <location>
        <begin position="426"/>
        <end position="436"/>
    </location>
</feature>
<evidence type="ECO:0000313" key="4">
    <source>
        <dbReference type="Proteomes" id="UP000494040"/>
    </source>
</evidence>
<feature type="region of interest" description="Disordered" evidence="2">
    <location>
        <begin position="107"/>
        <end position="145"/>
    </location>
</feature>
<organism evidence="3 4">
    <name type="scientific">Cimex lectularius</name>
    <name type="common">Bed bug</name>
    <name type="synonym">Acanthia lectularia</name>
    <dbReference type="NCBI Taxonomy" id="79782"/>
    <lineage>
        <taxon>Eukaryota</taxon>
        <taxon>Metazoa</taxon>
        <taxon>Ecdysozoa</taxon>
        <taxon>Arthropoda</taxon>
        <taxon>Hexapoda</taxon>
        <taxon>Insecta</taxon>
        <taxon>Pterygota</taxon>
        <taxon>Neoptera</taxon>
        <taxon>Paraneoptera</taxon>
        <taxon>Hemiptera</taxon>
        <taxon>Heteroptera</taxon>
        <taxon>Panheteroptera</taxon>
        <taxon>Cimicomorpha</taxon>
        <taxon>Cimicidae</taxon>
        <taxon>Cimex</taxon>
    </lineage>
</organism>
<feature type="region of interest" description="Disordered" evidence="2">
    <location>
        <begin position="1"/>
        <end position="32"/>
    </location>
</feature>
<feature type="region of interest" description="Disordered" evidence="2">
    <location>
        <begin position="812"/>
        <end position="843"/>
    </location>
</feature>
<feature type="compositionally biased region" description="Basic and acidic residues" evidence="2">
    <location>
        <begin position="832"/>
        <end position="843"/>
    </location>
</feature>
<evidence type="ECO:0000256" key="1">
    <source>
        <dbReference type="SAM" id="Coils"/>
    </source>
</evidence>
<dbReference type="GeneID" id="106664129"/>
<feature type="region of interest" description="Disordered" evidence="2">
    <location>
        <begin position="613"/>
        <end position="633"/>
    </location>
</feature>
<feature type="compositionally biased region" description="Polar residues" evidence="2">
    <location>
        <begin position="814"/>
        <end position="830"/>
    </location>
</feature>
<keyword evidence="4" id="KW-1185">Reference proteome</keyword>
<name>A0A8I6TCY4_CIMLE</name>
<reference evidence="3" key="1">
    <citation type="submission" date="2022-01" db="UniProtKB">
        <authorList>
            <consortium name="EnsemblMetazoa"/>
        </authorList>
    </citation>
    <scope>IDENTIFICATION</scope>
</reference>
<protein>
    <submittedName>
        <fullName evidence="3">Uncharacterized protein</fullName>
    </submittedName>
</protein>
<feature type="compositionally biased region" description="Polar residues" evidence="2">
    <location>
        <begin position="118"/>
        <end position="145"/>
    </location>
</feature>
<feature type="region of interest" description="Disordered" evidence="2">
    <location>
        <begin position="402"/>
        <end position="460"/>
    </location>
</feature>
<feature type="coiled-coil region" evidence="1">
    <location>
        <begin position="656"/>
        <end position="694"/>
    </location>
</feature>